<evidence type="ECO:0000256" key="4">
    <source>
        <dbReference type="ARBA" id="ARBA00022989"/>
    </source>
</evidence>
<comment type="caution">
    <text evidence="7">The sequence shown here is derived from an EMBL/GenBank/DDBJ whole genome shotgun (WGS) entry which is preliminary data.</text>
</comment>
<dbReference type="GO" id="GO:0030026">
    <property type="term" value="P:intracellular manganese ion homeostasis"/>
    <property type="evidence" value="ECO:0007669"/>
    <property type="project" value="InterPro"/>
</dbReference>
<sequence>MSNVKAQNSKELSELPTLESSVDSYHLEDHLGGNGPSIKVLVFGGLDGILSMFATVFGCAGASISPVQTICVSIGSLVASAFSMGYGEYVSEIAERDYMNSELRREQIEVEEKPECEKKEMYDIYTGRYNFSDEDARSLVDIAFRNKEFFLRHMMVEELGIMLTDQEITPVRRGILMFCSFCVLGAIPMLGFIGFYIGESGSRLSKIMGYGTTSFFSLVATMALGYFKGSYMKQNPIQSAMKMTFNGIVVGASSYLMGYLVTLMFPEGEPITP</sequence>
<feature type="transmembrane region" description="Helical" evidence="6">
    <location>
        <begin position="209"/>
        <end position="227"/>
    </location>
</feature>
<evidence type="ECO:0000313" key="7">
    <source>
        <dbReference type="EMBL" id="KAK1442631.1"/>
    </source>
</evidence>
<dbReference type="InterPro" id="IPR008217">
    <property type="entry name" value="Ccc1_fam"/>
</dbReference>
<evidence type="ECO:0008006" key="9">
    <source>
        <dbReference type="Google" id="ProtNLM"/>
    </source>
</evidence>
<evidence type="ECO:0000256" key="3">
    <source>
        <dbReference type="ARBA" id="ARBA00022692"/>
    </source>
</evidence>
<keyword evidence="4 6" id="KW-1133">Transmembrane helix</keyword>
<name>A0AAD8LPQ4_BABGI</name>
<evidence type="ECO:0000256" key="6">
    <source>
        <dbReference type="SAM" id="Phobius"/>
    </source>
</evidence>
<organism evidence="7 8">
    <name type="scientific">Babesia gibsoni</name>
    <dbReference type="NCBI Taxonomy" id="33632"/>
    <lineage>
        <taxon>Eukaryota</taxon>
        <taxon>Sar</taxon>
        <taxon>Alveolata</taxon>
        <taxon>Apicomplexa</taxon>
        <taxon>Aconoidasida</taxon>
        <taxon>Piroplasmida</taxon>
        <taxon>Babesiidae</taxon>
        <taxon>Babesia</taxon>
    </lineage>
</organism>
<feature type="transmembrane region" description="Helical" evidence="6">
    <location>
        <begin position="248"/>
        <end position="265"/>
    </location>
</feature>
<keyword evidence="5 6" id="KW-0472">Membrane</keyword>
<feature type="transmembrane region" description="Helical" evidence="6">
    <location>
        <begin position="175"/>
        <end position="197"/>
    </location>
</feature>
<reference evidence="7" key="1">
    <citation type="submission" date="2023-08" db="EMBL/GenBank/DDBJ databases">
        <title>Draft sequence of the Babesia gibsoni genome.</title>
        <authorList>
            <person name="Yamagishi J.Y."/>
            <person name="Xuan X.X."/>
        </authorList>
    </citation>
    <scope>NUCLEOTIDE SEQUENCE</scope>
    <source>
        <strain evidence="7">Azabu</strain>
    </source>
</reference>
<keyword evidence="3 6" id="KW-0812">Transmembrane</keyword>
<dbReference type="PANTHER" id="PTHR31851">
    <property type="entry name" value="FE(2+)/MN(2+) TRANSPORTER PCL1"/>
    <property type="match status" value="1"/>
</dbReference>
<dbReference type="AlphaFoldDB" id="A0AAD8LPQ4"/>
<proteinExistence type="inferred from homology"/>
<protein>
    <recommendedName>
        <fullName evidence="9">Integral membrane protein</fullName>
    </recommendedName>
</protein>
<gene>
    <name evidence="7" type="ORF">BgAZ_301490</name>
</gene>
<evidence type="ECO:0000256" key="2">
    <source>
        <dbReference type="ARBA" id="ARBA00007049"/>
    </source>
</evidence>
<dbReference type="Pfam" id="PF01988">
    <property type="entry name" value="VIT1"/>
    <property type="match status" value="1"/>
</dbReference>
<dbReference type="EMBL" id="JAVEPI010000003">
    <property type="protein sequence ID" value="KAK1442631.1"/>
    <property type="molecule type" value="Genomic_DNA"/>
</dbReference>
<dbReference type="GO" id="GO:0012505">
    <property type="term" value="C:endomembrane system"/>
    <property type="evidence" value="ECO:0007669"/>
    <property type="project" value="UniProtKB-SubCell"/>
</dbReference>
<dbReference type="Proteomes" id="UP001230268">
    <property type="component" value="Unassembled WGS sequence"/>
</dbReference>
<accession>A0AAD8LPQ4</accession>
<evidence type="ECO:0000256" key="5">
    <source>
        <dbReference type="ARBA" id="ARBA00023136"/>
    </source>
</evidence>
<comment type="subcellular location">
    <subcellularLocation>
        <location evidence="1">Endomembrane system</location>
        <topology evidence="1">Multi-pass membrane protein</topology>
    </subcellularLocation>
</comment>
<dbReference type="GO" id="GO:0005384">
    <property type="term" value="F:manganese ion transmembrane transporter activity"/>
    <property type="evidence" value="ECO:0007669"/>
    <property type="project" value="InterPro"/>
</dbReference>
<evidence type="ECO:0000256" key="1">
    <source>
        <dbReference type="ARBA" id="ARBA00004127"/>
    </source>
</evidence>
<comment type="similarity">
    <text evidence="2">Belongs to the CCC1 family.</text>
</comment>
<evidence type="ECO:0000313" key="8">
    <source>
        <dbReference type="Proteomes" id="UP001230268"/>
    </source>
</evidence>
<keyword evidence="8" id="KW-1185">Reference proteome</keyword>